<dbReference type="PROSITE" id="PS00455">
    <property type="entry name" value="AMP_BINDING"/>
    <property type="match status" value="1"/>
</dbReference>
<dbReference type="NCBIfam" id="TIGR01733">
    <property type="entry name" value="AA-adenyl-dom"/>
    <property type="match status" value="1"/>
</dbReference>
<keyword evidence="2" id="KW-0597">Phosphoprotein</keyword>
<evidence type="ECO:0000256" key="1">
    <source>
        <dbReference type="ARBA" id="ARBA00022450"/>
    </source>
</evidence>
<dbReference type="InterPro" id="IPR000873">
    <property type="entry name" value="AMP-dep_synth/lig_dom"/>
</dbReference>
<dbReference type="InterPro" id="IPR020806">
    <property type="entry name" value="PKS_PP-bd"/>
</dbReference>
<dbReference type="InterPro" id="IPR020845">
    <property type="entry name" value="AMP-binding_CS"/>
</dbReference>
<reference evidence="6" key="1">
    <citation type="journal article" date="2019" name="Int. J. Syst. Evol. Microbiol.">
        <title>The Global Catalogue of Microorganisms (GCM) 10K type strain sequencing project: providing services to taxonomists for standard genome sequencing and annotation.</title>
        <authorList>
            <consortium name="The Broad Institute Genomics Platform"/>
            <consortium name="The Broad Institute Genome Sequencing Center for Infectious Disease"/>
            <person name="Wu L."/>
            <person name="Ma J."/>
        </authorList>
    </citation>
    <scope>NUCLEOTIDE SEQUENCE [LARGE SCALE GENOMIC DNA]</scope>
    <source>
        <strain evidence="6">CCUG 49560</strain>
    </source>
</reference>
<evidence type="ECO:0000313" key="6">
    <source>
        <dbReference type="Proteomes" id="UP001595891"/>
    </source>
</evidence>
<proteinExistence type="predicted"/>
<dbReference type="SMART" id="SM00823">
    <property type="entry name" value="PKS_PP"/>
    <property type="match status" value="1"/>
</dbReference>
<dbReference type="PROSITE" id="PS50075">
    <property type="entry name" value="CARRIER"/>
    <property type="match status" value="1"/>
</dbReference>
<dbReference type="InterPro" id="IPR045851">
    <property type="entry name" value="AMP-bd_C_sf"/>
</dbReference>
<dbReference type="Gene3D" id="3.30.300.30">
    <property type="match status" value="1"/>
</dbReference>
<dbReference type="Pfam" id="PF00550">
    <property type="entry name" value="PP-binding"/>
    <property type="match status" value="1"/>
</dbReference>
<dbReference type="InterPro" id="IPR009081">
    <property type="entry name" value="PP-bd_ACP"/>
</dbReference>
<dbReference type="Gene3D" id="3.40.50.12780">
    <property type="entry name" value="N-terminal domain of ligase-like"/>
    <property type="match status" value="1"/>
</dbReference>
<feature type="domain" description="Carrier" evidence="4">
    <location>
        <begin position="587"/>
        <end position="662"/>
    </location>
</feature>
<gene>
    <name evidence="5" type="ORF">ACFO8L_06560</name>
</gene>
<evidence type="ECO:0000259" key="4">
    <source>
        <dbReference type="PROSITE" id="PS50075"/>
    </source>
</evidence>
<dbReference type="InterPro" id="IPR036736">
    <property type="entry name" value="ACP-like_sf"/>
</dbReference>
<dbReference type="Gene3D" id="3.40.50.1820">
    <property type="entry name" value="alpha/beta hydrolase"/>
    <property type="match status" value="1"/>
</dbReference>
<dbReference type="Gene3D" id="3.40.50.980">
    <property type="match status" value="2"/>
</dbReference>
<dbReference type="PANTHER" id="PTHR45527:SF1">
    <property type="entry name" value="FATTY ACID SYNTHASE"/>
    <property type="match status" value="1"/>
</dbReference>
<dbReference type="Pfam" id="PF00501">
    <property type="entry name" value="AMP-binding"/>
    <property type="match status" value="1"/>
</dbReference>
<dbReference type="SUPFAM" id="SSF56801">
    <property type="entry name" value="Acetyl-CoA synthetase-like"/>
    <property type="match status" value="1"/>
</dbReference>
<dbReference type="RefSeq" id="WP_262841289.1">
    <property type="nucleotide sequence ID" value="NZ_JANZYP010000004.1"/>
</dbReference>
<dbReference type="Pfam" id="PF13193">
    <property type="entry name" value="AMP-binding_C"/>
    <property type="match status" value="1"/>
</dbReference>
<dbReference type="InterPro" id="IPR006162">
    <property type="entry name" value="Ppantetheine_attach_site"/>
</dbReference>
<dbReference type="InterPro" id="IPR029058">
    <property type="entry name" value="AB_hydrolase_fold"/>
</dbReference>
<keyword evidence="1" id="KW-0596">Phosphopantetheine</keyword>
<keyword evidence="6" id="KW-1185">Reference proteome</keyword>
<evidence type="ECO:0000313" key="5">
    <source>
        <dbReference type="EMBL" id="MFC4585723.1"/>
    </source>
</evidence>
<sequence>MRTSQESEHAGTAAREEPVAPARLDRIFEAWVEPVTPARLDRIFEARVARAPGAPALESGDLRLTYEQLDAVAGRLARHLVAGGLGPEAIAAIVLPRGAAMVVAILAVAKAGAAYLPIDVTVPAARTAFMLADANPTCVITSAEPRAALGGWQGPIVTLDDKGSYPDTAGSPGEGSDLDIAGPLGEASDLDADGSPGEGSTPDTARFPAGGTLTDATGGTGGGGRAGEWSPDLAAYVIYTSGSTGRPKGVVVTHRGLAALARSLVDGLRPGPGSRILQVSSPGFDAFVLELLMAYASGGTLVVPGADLMAGETLATALREHRVTHALIGPAALADLEPDGLDGLKCLVVGGEACPGPLVARWSAGRRMVNAYGPTEVTVCATMSDPLSGGGTPAIGRPVRDARVHVLDDRMRPVPPGVPGEAYVAGPGLARGYLNRPGLTARRFVPDPYGPPGSRMYRTGDLVRRAADGQIEFLGRADEQVKLRGFRVEPGEIESALMGCPGVRQAVVTAREPRPGDRRLVAYVVAAGGSVPRAALLRAHLAAGLPDHMVPSLFVFLDRLPLTTSGKVDRLALPEPDLGAGAGPGRAPRTAREEALCALFADVLGVPRIGADDDFFAAGGDSLMATRLIRRIREETGVPVSVRVFFQARTVAGICERLGERDAGPGRDEGLPA</sequence>
<accession>A0ABV9E8V5</accession>
<dbReference type="InterPro" id="IPR010071">
    <property type="entry name" value="AA_adenyl_dom"/>
</dbReference>
<dbReference type="InterPro" id="IPR025110">
    <property type="entry name" value="AMP-bd_C"/>
</dbReference>
<dbReference type="PANTHER" id="PTHR45527">
    <property type="entry name" value="NONRIBOSOMAL PEPTIDE SYNTHETASE"/>
    <property type="match status" value="1"/>
</dbReference>
<comment type="caution">
    <text evidence="5">The sequence shown here is derived from an EMBL/GenBank/DDBJ whole genome shotgun (WGS) entry which is preliminary data.</text>
</comment>
<dbReference type="InterPro" id="IPR042099">
    <property type="entry name" value="ANL_N_sf"/>
</dbReference>
<organism evidence="5 6">
    <name type="scientific">Sphaerisporangium corydalis</name>
    <dbReference type="NCBI Taxonomy" id="1441875"/>
    <lineage>
        <taxon>Bacteria</taxon>
        <taxon>Bacillati</taxon>
        <taxon>Actinomycetota</taxon>
        <taxon>Actinomycetes</taxon>
        <taxon>Streptosporangiales</taxon>
        <taxon>Streptosporangiaceae</taxon>
        <taxon>Sphaerisporangium</taxon>
    </lineage>
</organism>
<dbReference type="Proteomes" id="UP001595891">
    <property type="component" value="Unassembled WGS sequence"/>
</dbReference>
<evidence type="ECO:0000256" key="2">
    <source>
        <dbReference type="ARBA" id="ARBA00022553"/>
    </source>
</evidence>
<dbReference type="PROSITE" id="PS00012">
    <property type="entry name" value="PHOSPHOPANTETHEINE"/>
    <property type="match status" value="1"/>
</dbReference>
<dbReference type="EMBL" id="JBHSFN010000003">
    <property type="protein sequence ID" value="MFC4585723.1"/>
    <property type="molecule type" value="Genomic_DNA"/>
</dbReference>
<protein>
    <submittedName>
        <fullName evidence="5">Non-ribosomal peptide synthetase</fullName>
    </submittedName>
</protein>
<evidence type="ECO:0000256" key="3">
    <source>
        <dbReference type="SAM" id="MobiDB-lite"/>
    </source>
</evidence>
<dbReference type="SUPFAM" id="SSF47336">
    <property type="entry name" value="ACP-like"/>
    <property type="match status" value="1"/>
</dbReference>
<feature type="region of interest" description="Disordered" evidence="3">
    <location>
        <begin position="160"/>
        <end position="226"/>
    </location>
</feature>
<name>A0ABV9E8V5_9ACTN</name>